<evidence type="ECO:0000259" key="1">
    <source>
        <dbReference type="Pfam" id="PF14111"/>
    </source>
</evidence>
<organism evidence="2 3">
    <name type="scientific">Solanum verrucosum</name>
    <dbReference type="NCBI Taxonomy" id="315347"/>
    <lineage>
        <taxon>Eukaryota</taxon>
        <taxon>Viridiplantae</taxon>
        <taxon>Streptophyta</taxon>
        <taxon>Embryophyta</taxon>
        <taxon>Tracheophyta</taxon>
        <taxon>Spermatophyta</taxon>
        <taxon>Magnoliopsida</taxon>
        <taxon>eudicotyledons</taxon>
        <taxon>Gunneridae</taxon>
        <taxon>Pentapetalae</taxon>
        <taxon>asterids</taxon>
        <taxon>lamiids</taxon>
        <taxon>Solanales</taxon>
        <taxon>Solanaceae</taxon>
        <taxon>Solanoideae</taxon>
        <taxon>Solaneae</taxon>
        <taxon>Solanum</taxon>
    </lineage>
</organism>
<dbReference type="Pfam" id="PF14111">
    <property type="entry name" value="DUF4283"/>
    <property type="match status" value="1"/>
</dbReference>
<keyword evidence="3" id="KW-1185">Reference proteome</keyword>
<name>A0AAF0QFK3_SOLVR</name>
<sequence length="231" mass="26418">MASPRGSDPAGPSQNNHLIEELTLPIKGNPPKLDYSKAVTGTTKVIPKTSSLVMTRQTTHNDMPTIIFKADDYYGVMADECKWTLVGKFTYGRPRIEVIRSKFLEQIPLKGKVRIGAYDYRHVFIDFNTEVDINEVYFRRFLSIFGSVMRMFKWSPDFDPNAETSIAPIWVLLPELKYHLFKWDYLKQILAQVGNPLKEDVAIVIRSRPNLAKVRVEVDLLNPPAICLGWS</sequence>
<accession>A0AAF0QFK3</accession>
<dbReference type="InterPro" id="IPR025558">
    <property type="entry name" value="DUF4283"/>
</dbReference>
<gene>
    <name evidence="2" type="ORF">MTR67_013740</name>
</gene>
<dbReference type="PANTHER" id="PTHR31286">
    <property type="entry name" value="GLYCINE-RICH CELL WALL STRUCTURAL PROTEIN 1.8-LIKE"/>
    <property type="match status" value="1"/>
</dbReference>
<dbReference type="EMBL" id="CP133614">
    <property type="protein sequence ID" value="WMV20355.1"/>
    <property type="molecule type" value="Genomic_DNA"/>
</dbReference>
<evidence type="ECO:0000313" key="2">
    <source>
        <dbReference type="EMBL" id="WMV20355.1"/>
    </source>
</evidence>
<evidence type="ECO:0000313" key="3">
    <source>
        <dbReference type="Proteomes" id="UP001234989"/>
    </source>
</evidence>
<dbReference type="AlphaFoldDB" id="A0AAF0QFK3"/>
<proteinExistence type="predicted"/>
<dbReference type="InterPro" id="IPR040256">
    <property type="entry name" value="At4g02000-like"/>
</dbReference>
<protein>
    <recommendedName>
        <fullName evidence="1">DUF4283 domain-containing protein</fullName>
    </recommendedName>
</protein>
<dbReference type="PANTHER" id="PTHR31286:SF164">
    <property type="entry name" value="ZINC FINGER, CCHC-TYPE"/>
    <property type="match status" value="1"/>
</dbReference>
<reference evidence="2" key="1">
    <citation type="submission" date="2023-08" db="EMBL/GenBank/DDBJ databases">
        <title>A de novo genome assembly of Solanum verrucosum Schlechtendal, a Mexican diploid species geographically isolated from the other diploid A-genome species in potato relatives.</title>
        <authorList>
            <person name="Hosaka K."/>
        </authorList>
    </citation>
    <scope>NUCLEOTIDE SEQUENCE</scope>
    <source>
        <tissue evidence="2">Young leaves</tissue>
    </source>
</reference>
<dbReference type="Proteomes" id="UP001234989">
    <property type="component" value="Chromosome 3"/>
</dbReference>
<feature type="domain" description="DUF4283" evidence="1">
    <location>
        <begin position="78"/>
        <end position="161"/>
    </location>
</feature>